<evidence type="ECO:0000313" key="4">
    <source>
        <dbReference type="Proteomes" id="UP001519460"/>
    </source>
</evidence>
<feature type="region of interest" description="Disordered" evidence="2">
    <location>
        <begin position="113"/>
        <end position="134"/>
    </location>
</feature>
<dbReference type="Pfam" id="PF15136">
    <property type="entry name" value="UPF0449"/>
    <property type="match status" value="1"/>
</dbReference>
<evidence type="ECO:0000256" key="2">
    <source>
        <dbReference type="SAM" id="MobiDB-lite"/>
    </source>
</evidence>
<protein>
    <submittedName>
        <fullName evidence="3">Uncharacterized protein</fullName>
    </submittedName>
</protein>
<reference evidence="3 4" key="1">
    <citation type="journal article" date="2023" name="Sci. Data">
        <title>Genome assembly of the Korean intertidal mud-creeper Batillaria attramentaria.</title>
        <authorList>
            <person name="Patra A.K."/>
            <person name="Ho P.T."/>
            <person name="Jun S."/>
            <person name="Lee S.J."/>
            <person name="Kim Y."/>
            <person name="Won Y.J."/>
        </authorList>
    </citation>
    <scope>NUCLEOTIDE SEQUENCE [LARGE SCALE GENOMIC DNA]</scope>
    <source>
        <strain evidence="3">Wonlab-2016</strain>
    </source>
</reference>
<dbReference type="EMBL" id="JACVVK020000025">
    <property type="protein sequence ID" value="KAK7502649.1"/>
    <property type="molecule type" value="Genomic_DNA"/>
</dbReference>
<dbReference type="Proteomes" id="UP001519460">
    <property type="component" value="Unassembled WGS sequence"/>
</dbReference>
<gene>
    <name evidence="3" type="ORF">BaRGS_00006224</name>
</gene>
<dbReference type="InterPro" id="IPR028227">
    <property type="entry name" value="UPF0449"/>
</dbReference>
<dbReference type="PANTHER" id="PTHR34766:SF1">
    <property type="entry name" value="UPF0449 PROTEIN C19ORF25"/>
    <property type="match status" value="1"/>
</dbReference>
<proteinExistence type="inferred from homology"/>
<name>A0ABD0LSX0_9CAEN</name>
<keyword evidence="4" id="KW-1185">Reference proteome</keyword>
<dbReference type="PANTHER" id="PTHR34766">
    <property type="entry name" value="UPF0449 PROTEIN C19ORF25"/>
    <property type="match status" value="1"/>
</dbReference>
<accession>A0ABD0LSX0</accession>
<evidence type="ECO:0000256" key="1">
    <source>
        <dbReference type="ARBA" id="ARBA00006137"/>
    </source>
</evidence>
<sequence length="134" mass="14809">MPQTRLPERPKPPTGEEMLADIAGADDTDVVFVTGQAVELADLTPGSPDSGSAEGGEKQLSQDAQTQAEKRESAQRAYHKAQEFLERVKTLQDAPATLEEQYTHLEELGKEMSKAISDLQESSNHFTKKKKKKR</sequence>
<comment type="similarity">
    <text evidence="1">Belongs to the UPF0449 family.</text>
</comment>
<comment type="caution">
    <text evidence="3">The sequence shown here is derived from an EMBL/GenBank/DDBJ whole genome shotgun (WGS) entry which is preliminary data.</text>
</comment>
<evidence type="ECO:0000313" key="3">
    <source>
        <dbReference type="EMBL" id="KAK7502649.1"/>
    </source>
</evidence>
<feature type="region of interest" description="Disordered" evidence="2">
    <location>
        <begin position="40"/>
        <end position="78"/>
    </location>
</feature>
<dbReference type="AlphaFoldDB" id="A0ABD0LSX0"/>
<organism evidence="3 4">
    <name type="scientific">Batillaria attramentaria</name>
    <dbReference type="NCBI Taxonomy" id="370345"/>
    <lineage>
        <taxon>Eukaryota</taxon>
        <taxon>Metazoa</taxon>
        <taxon>Spiralia</taxon>
        <taxon>Lophotrochozoa</taxon>
        <taxon>Mollusca</taxon>
        <taxon>Gastropoda</taxon>
        <taxon>Caenogastropoda</taxon>
        <taxon>Sorbeoconcha</taxon>
        <taxon>Cerithioidea</taxon>
        <taxon>Batillariidae</taxon>
        <taxon>Batillaria</taxon>
    </lineage>
</organism>
<feature type="compositionally biased region" description="Basic and acidic residues" evidence="2">
    <location>
        <begin position="68"/>
        <end position="78"/>
    </location>
</feature>